<dbReference type="Proteomes" id="UP000188458">
    <property type="component" value="Unassembled WGS sequence"/>
</dbReference>
<reference evidence="4" key="1">
    <citation type="submission" date="2016-11" db="EMBL/GenBank/DDBJ databases">
        <title>Draft genome sequence of Anoxybacillus sp. strain 103 isolated from the Qarvajar hot spring in Nagorno-Karabach.</title>
        <authorList>
            <person name="Hovhannisyan P."/>
            <person name="Panosyan H."/>
            <person name="Birkeland N.-K."/>
        </authorList>
    </citation>
    <scope>NUCLEOTIDE SEQUENCE [LARGE SCALE GENOMIC DNA]</scope>
    <source>
        <strain evidence="4">103</strain>
    </source>
</reference>
<evidence type="ECO:0000256" key="1">
    <source>
        <dbReference type="ARBA" id="ARBA00007189"/>
    </source>
</evidence>
<evidence type="ECO:0008006" key="5">
    <source>
        <dbReference type="Google" id="ProtNLM"/>
    </source>
</evidence>
<gene>
    <name evidence="3" type="ORF">BO219_06400</name>
</gene>
<dbReference type="RefSeq" id="WP_158074589.1">
    <property type="nucleotide sequence ID" value="NZ_MQAD01000005.1"/>
</dbReference>
<sequence length="459" mass="54497">MVDIRPYSKQKLHVTVWLKGKCKYCKLNNEKKIHDYGVLTFEELDKQLDETKHELVPIVCKKCGSETTPESLLYRDELRKMVISEVNINYGHTIVGEKAHEIEEAHRKRYEIFDEHKDAFWERYTDYAIANWRDMVNELVDFEFQEAYQKLGIETSARTIAQYRKDVLNRFKTVEEKQRFWRAANEYFIYHHLLDIGPLGWALEKDVKYYGQKRMRFIVLHFPLGEALEELRTEWIGQLIKKEKGDNDFLFRRIAMLTDELNRTRRKITKYVHQIEELKAEQAKLQTRLAETYEELRRERKNKHISNRDPADIQKIHELKSFIAELIDELKEKEHLLQELQPVQKEVAVTVLEEETEDDTEKEVIDVLAGKTVAIIGGHRQEQAGRKYPCTILTHTGEVLDPDFYRILKQADIIIILTQFISHLAMWEAKVYALQNDVPIYFMKGLNITRLLMEVARKL</sequence>
<evidence type="ECO:0000256" key="2">
    <source>
        <dbReference type="SAM" id="Coils"/>
    </source>
</evidence>
<dbReference type="InterPro" id="IPR016772">
    <property type="entry name" value="UCP020408"/>
</dbReference>
<dbReference type="AlphaFoldDB" id="A0A1V3FTI0"/>
<evidence type="ECO:0000313" key="4">
    <source>
        <dbReference type="Proteomes" id="UP000188458"/>
    </source>
</evidence>
<comment type="caution">
    <text evidence="3">The sequence shown here is derived from an EMBL/GenBank/DDBJ whole genome shotgun (WGS) entry which is preliminary data.</text>
</comment>
<comment type="similarity">
    <text evidence="1">Belongs to the UPF0751 family.</text>
</comment>
<feature type="coiled-coil region" evidence="2">
    <location>
        <begin position="261"/>
        <end position="302"/>
    </location>
</feature>
<keyword evidence="4" id="KW-1185">Reference proteome</keyword>
<keyword evidence="2" id="KW-0175">Coiled coil</keyword>
<proteinExistence type="inferred from homology"/>
<protein>
    <recommendedName>
        <fullName evidence="5">DUF2325 domain-containing protein</fullName>
    </recommendedName>
</protein>
<evidence type="ECO:0000313" key="3">
    <source>
        <dbReference type="EMBL" id="OOE05013.1"/>
    </source>
</evidence>
<dbReference type="Pfam" id="PF10087">
    <property type="entry name" value="DUF2325"/>
    <property type="match status" value="1"/>
</dbReference>
<name>A0A1V3FTI0_9BACL</name>
<accession>A0A1V3FTI0</accession>
<organism evidence="3 4">
    <name type="scientific">Anoxybacillus kestanbolensis</name>
    <dbReference type="NCBI Taxonomy" id="227476"/>
    <lineage>
        <taxon>Bacteria</taxon>
        <taxon>Bacillati</taxon>
        <taxon>Bacillota</taxon>
        <taxon>Bacilli</taxon>
        <taxon>Bacillales</taxon>
        <taxon>Anoxybacillaceae</taxon>
        <taxon>Anoxybacillus</taxon>
    </lineage>
</organism>
<dbReference type="EMBL" id="MQAD01000005">
    <property type="protein sequence ID" value="OOE05013.1"/>
    <property type="molecule type" value="Genomic_DNA"/>
</dbReference>